<keyword evidence="3" id="KW-1185">Reference proteome</keyword>
<accession>A0A4Y2NYK2</accession>
<gene>
    <name evidence="2" type="ORF">AVEN_203849_1</name>
</gene>
<reference evidence="2 3" key="1">
    <citation type="journal article" date="2019" name="Sci. Rep.">
        <title>Orb-weaving spider Araneus ventricosus genome elucidates the spidroin gene catalogue.</title>
        <authorList>
            <person name="Kono N."/>
            <person name="Nakamura H."/>
            <person name="Ohtoshi R."/>
            <person name="Moran D.A.P."/>
            <person name="Shinohara A."/>
            <person name="Yoshida Y."/>
            <person name="Fujiwara M."/>
            <person name="Mori M."/>
            <person name="Tomita M."/>
            <person name="Arakawa K."/>
        </authorList>
    </citation>
    <scope>NUCLEOTIDE SEQUENCE [LARGE SCALE GENOMIC DNA]</scope>
</reference>
<dbReference type="Proteomes" id="UP000499080">
    <property type="component" value="Unassembled WGS sequence"/>
</dbReference>
<organism evidence="2 3">
    <name type="scientific">Araneus ventricosus</name>
    <name type="common">Orbweaver spider</name>
    <name type="synonym">Epeira ventricosa</name>
    <dbReference type="NCBI Taxonomy" id="182803"/>
    <lineage>
        <taxon>Eukaryota</taxon>
        <taxon>Metazoa</taxon>
        <taxon>Ecdysozoa</taxon>
        <taxon>Arthropoda</taxon>
        <taxon>Chelicerata</taxon>
        <taxon>Arachnida</taxon>
        <taxon>Araneae</taxon>
        <taxon>Araneomorphae</taxon>
        <taxon>Entelegynae</taxon>
        <taxon>Araneoidea</taxon>
        <taxon>Araneidae</taxon>
        <taxon>Araneus</taxon>
    </lineage>
</organism>
<evidence type="ECO:0000313" key="3">
    <source>
        <dbReference type="Proteomes" id="UP000499080"/>
    </source>
</evidence>
<feature type="signal peptide" evidence="1">
    <location>
        <begin position="1"/>
        <end position="19"/>
    </location>
</feature>
<dbReference type="EMBL" id="BGPR01010023">
    <property type="protein sequence ID" value="GBN43819.1"/>
    <property type="molecule type" value="Genomic_DNA"/>
</dbReference>
<protein>
    <submittedName>
        <fullName evidence="2">Uncharacterized protein</fullName>
    </submittedName>
</protein>
<evidence type="ECO:0000256" key="1">
    <source>
        <dbReference type="SAM" id="SignalP"/>
    </source>
</evidence>
<comment type="caution">
    <text evidence="2">The sequence shown here is derived from an EMBL/GenBank/DDBJ whole genome shotgun (WGS) entry which is preliminary data.</text>
</comment>
<sequence length="70" mass="7413">MKTILALFFIFAFIGMAMAGVHHYRIDRNGGQDAAPQEIDDSRHGGTIFDAAANGLNSIGGAIGNFFGLN</sequence>
<feature type="chain" id="PRO_5021461810" evidence="1">
    <location>
        <begin position="20"/>
        <end position="70"/>
    </location>
</feature>
<evidence type="ECO:0000313" key="2">
    <source>
        <dbReference type="EMBL" id="GBN43819.1"/>
    </source>
</evidence>
<keyword evidence="1" id="KW-0732">Signal</keyword>
<dbReference type="AlphaFoldDB" id="A0A4Y2NYK2"/>
<proteinExistence type="predicted"/>
<name>A0A4Y2NYK2_ARAVE</name>